<dbReference type="SUPFAM" id="SSF48619">
    <property type="entry name" value="Phospholipase A2, PLA2"/>
    <property type="match status" value="1"/>
</dbReference>
<comment type="similarity">
    <text evidence="7">Belongs to the phospholipase A2 family.</text>
</comment>
<dbReference type="Proteomes" id="UP000682733">
    <property type="component" value="Unassembled WGS sequence"/>
</dbReference>
<dbReference type="InterPro" id="IPR016090">
    <property type="entry name" value="PLA2-like_dom"/>
</dbReference>
<dbReference type="InterPro" id="IPR001211">
    <property type="entry name" value="PLA2"/>
</dbReference>
<feature type="active site" evidence="4">
    <location>
        <position position="54"/>
    </location>
</feature>
<dbReference type="Proteomes" id="UP000681722">
    <property type="component" value="Unassembled WGS sequence"/>
</dbReference>
<dbReference type="SMART" id="SM00085">
    <property type="entry name" value="PA2c"/>
    <property type="match status" value="1"/>
</dbReference>
<evidence type="ECO:0000256" key="1">
    <source>
        <dbReference type="ARBA" id="ARBA00004613"/>
    </source>
</evidence>
<feature type="domain" description="Phospholipase A2-like central" evidence="9">
    <location>
        <begin position="2"/>
        <end position="137"/>
    </location>
</feature>
<feature type="disulfide bond" evidence="6">
    <location>
        <begin position="34"/>
        <end position="51"/>
    </location>
</feature>
<feature type="binding site" evidence="5">
    <location>
        <position position="35"/>
    </location>
    <ligand>
        <name>Ca(2+)</name>
        <dbReference type="ChEBI" id="CHEBI:29108"/>
    </ligand>
</feature>
<keyword evidence="2" id="KW-0964">Secreted</keyword>
<feature type="binding site" evidence="5">
    <location>
        <position position="37"/>
    </location>
    <ligand>
        <name>Ca(2+)</name>
        <dbReference type="ChEBI" id="CHEBI:29108"/>
    </ligand>
</feature>
<dbReference type="InterPro" id="IPR036444">
    <property type="entry name" value="PLipase_A2_dom_sf"/>
</dbReference>
<evidence type="ECO:0000313" key="11">
    <source>
        <dbReference type="EMBL" id="CAF1602392.1"/>
    </source>
</evidence>
<feature type="binding site" evidence="5">
    <location>
        <position position="55"/>
    </location>
    <ligand>
        <name>Ca(2+)</name>
        <dbReference type="ChEBI" id="CHEBI:29108"/>
    </ligand>
</feature>
<dbReference type="InterPro" id="IPR036573">
    <property type="entry name" value="CBM_sf_5/12"/>
</dbReference>
<dbReference type="Gene3D" id="1.20.90.10">
    <property type="entry name" value="Phospholipase A2 domain"/>
    <property type="match status" value="1"/>
</dbReference>
<evidence type="ECO:0000256" key="3">
    <source>
        <dbReference type="ARBA" id="ARBA00023157"/>
    </source>
</evidence>
<dbReference type="EMBL" id="CAJOBA010062050">
    <property type="protein sequence ID" value="CAF4335287.1"/>
    <property type="molecule type" value="Genomic_DNA"/>
</dbReference>
<dbReference type="EMBL" id="CAJNOK010039640">
    <property type="protein sequence ID" value="CAF1546206.1"/>
    <property type="molecule type" value="Genomic_DNA"/>
</dbReference>
<protein>
    <recommendedName>
        <fullName evidence="9">Phospholipase A2-like central domain-containing protein</fullName>
    </recommendedName>
</protein>
<keyword evidence="5" id="KW-0479">Metal-binding</keyword>
<dbReference type="PROSITE" id="PS00119">
    <property type="entry name" value="PA2_ASP"/>
    <property type="match status" value="1"/>
</dbReference>
<feature type="disulfide bond" evidence="6">
    <location>
        <begin position="50"/>
        <end position="117"/>
    </location>
</feature>
<sequence>RGGWEFGGMIAELIPGYSNRLGVLMDYNGYGCWCGPGSKGKKVVDATDLCCKIHDECWAEAERDHKGCEGNSNLWAGVIVEAYSYTFNDATKTIECSKKNDACESALCACDKDAATCFAKNRCSFRKEFKDYKGTCKNEEEEDFKDSADICEKCYEPWSPLGNGNGFYTAGNKVSYEGVNYIANHWVIQPPSSANSHASSDGAQPWNRGKRCT</sequence>
<dbReference type="OrthoDB" id="5841574at2759"/>
<dbReference type="PROSITE" id="PS00118">
    <property type="entry name" value="PA2_HIS"/>
    <property type="match status" value="1"/>
</dbReference>
<evidence type="ECO:0000259" key="9">
    <source>
        <dbReference type="SMART" id="SM00085"/>
    </source>
</evidence>
<feature type="region of interest" description="Disordered" evidence="8">
    <location>
        <begin position="193"/>
        <end position="213"/>
    </location>
</feature>
<dbReference type="GO" id="GO:0004553">
    <property type="term" value="F:hydrolase activity, hydrolyzing O-glycosyl compounds"/>
    <property type="evidence" value="ECO:0007669"/>
    <property type="project" value="InterPro"/>
</dbReference>
<dbReference type="Proteomes" id="UP000677228">
    <property type="component" value="Unassembled WGS sequence"/>
</dbReference>
<accession>A0A816ATF2</accession>
<evidence type="ECO:0000313" key="10">
    <source>
        <dbReference type="EMBL" id="CAF1546206.1"/>
    </source>
</evidence>
<dbReference type="GO" id="GO:0005576">
    <property type="term" value="C:extracellular region"/>
    <property type="evidence" value="ECO:0007669"/>
    <property type="project" value="UniProtKB-SubCell"/>
</dbReference>
<dbReference type="Pfam" id="PF00068">
    <property type="entry name" value="Phospholip_A2_1"/>
    <property type="match status" value="1"/>
</dbReference>
<comment type="cofactor">
    <cofactor evidence="5">
        <name>Ca(2+)</name>
        <dbReference type="ChEBI" id="CHEBI:29108"/>
    </cofactor>
    <text evidence="5">Binds 1 Ca(2+) ion per subunit.</text>
</comment>
<dbReference type="InterPro" id="IPR033113">
    <property type="entry name" value="PLA2_histidine"/>
</dbReference>
<dbReference type="GO" id="GO:0016042">
    <property type="term" value="P:lipid catabolic process"/>
    <property type="evidence" value="ECO:0007669"/>
    <property type="project" value="InterPro"/>
</dbReference>
<evidence type="ECO:0000313" key="14">
    <source>
        <dbReference type="Proteomes" id="UP000663829"/>
    </source>
</evidence>
<dbReference type="Gene3D" id="2.10.10.20">
    <property type="entry name" value="Carbohydrate-binding module superfamily 5/12"/>
    <property type="match status" value="1"/>
</dbReference>
<dbReference type="EMBL" id="CAJNOQ010036054">
    <property type="protein sequence ID" value="CAF1602392.1"/>
    <property type="molecule type" value="Genomic_DNA"/>
</dbReference>
<evidence type="ECO:0000256" key="6">
    <source>
        <dbReference type="PIRSR" id="PIRSR601211-3"/>
    </source>
</evidence>
<evidence type="ECO:0000256" key="4">
    <source>
        <dbReference type="PIRSR" id="PIRSR601211-1"/>
    </source>
</evidence>
<feature type="disulfide bond" evidence="6">
    <location>
        <begin position="57"/>
        <end position="110"/>
    </location>
</feature>
<keyword evidence="5" id="KW-0106">Calcium</keyword>
<evidence type="ECO:0000313" key="13">
    <source>
        <dbReference type="EMBL" id="CAF4480385.1"/>
    </source>
</evidence>
<dbReference type="PANTHER" id="PTHR11716:SF51">
    <property type="entry name" value="PHOSPHOLIPASE A2"/>
    <property type="match status" value="1"/>
</dbReference>
<dbReference type="GO" id="GO:0005975">
    <property type="term" value="P:carbohydrate metabolic process"/>
    <property type="evidence" value="ECO:0007669"/>
    <property type="project" value="InterPro"/>
</dbReference>
<feature type="disulfide bond" evidence="6">
    <location>
        <begin position="68"/>
        <end position="103"/>
    </location>
</feature>
<dbReference type="PANTHER" id="PTHR11716">
    <property type="entry name" value="PHOSPHOLIPASE A2 FAMILY MEMBER"/>
    <property type="match status" value="1"/>
</dbReference>
<comment type="caution">
    <text evidence="11">The sequence shown here is derived from an EMBL/GenBank/DDBJ whole genome shotgun (WGS) entry which is preliminary data.</text>
</comment>
<feature type="compositionally biased region" description="Polar residues" evidence="8">
    <location>
        <begin position="193"/>
        <end position="202"/>
    </location>
</feature>
<evidence type="ECO:0000256" key="8">
    <source>
        <dbReference type="SAM" id="MobiDB-lite"/>
    </source>
</evidence>
<dbReference type="EMBL" id="CAJOBC010102513">
    <property type="protein sequence ID" value="CAF4480385.1"/>
    <property type="molecule type" value="Genomic_DNA"/>
</dbReference>
<evidence type="ECO:0000256" key="7">
    <source>
        <dbReference type="RuleBase" id="RU003654"/>
    </source>
</evidence>
<feature type="non-terminal residue" evidence="11">
    <location>
        <position position="213"/>
    </location>
</feature>
<gene>
    <name evidence="11" type="ORF">GPM918_LOCUS42535</name>
    <name evidence="10" type="ORF">OVA965_LOCUS39036</name>
    <name evidence="13" type="ORF">SRO942_LOCUS43796</name>
    <name evidence="12" type="ORF">TMI583_LOCUS40290</name>
</gene>
<evidence type="ECO:0000313" key="12">
    <source>
        <dbReference type="EMBL" id="CAF4335287.1"/>
    </source>
</evidence>
<dbReference type="GO" id="GO:0050482">
    <property type="term" value="P:arachidonate secretion"/>
    <property type="evidence" value="ECO:0007669"/>
    <property type="project" value="InterPro"/>
</dbReference>
<keyword evidence="3 6" id="KW-1015">Disulfide bond</keyword>
<dbReference type="AlphaFoldDB" id="A0A816ATF2"/>
<name>A0A816ATF2_9BILA</name>
<evidence type="ECO:0000256" key="5">
    <source>
        <dbReference type="PIRSR" id="PIRSR601211-2"/>
    </source>
</evidence>
<dbReference type="PRINTS" id="PR00389">
    <property type="entry name" value="PHPHLIPASEA2"/>
</dbReference>
<evidence type="ECO:0000256" key="2">
    <source>
        <dbReference type="ARBA" id="ARBA00022525"/>
    </source>
</evidence>
<comment type="subcellular location">
    <subcellularLocation>
        <location evidence="1">Secreted</location>
    </subcellularLocation>
</comment>
<proteinExistence type="inferred from homology"/>
<dbReference type="CDD" id="cd00125">
    <property type="entry name" value="PLA2c"/>
    <property type="match status" value="1"/>
</dbReference>
<dbReference type="Proteomes" id="UP000663829">
    <property type="component" value="Unassembled WGS sequence"/>
</dbReference>
<feature type="disulfide bond" evidence="6">
    <location>
        <begin position="96"/>
        <end position="108"/>
    </location>
</feature>
<organism evidence="11 14">
    <name type="scientific">Didymodactylos carnosus</name>
    <dbReference type="NCBI Taxonomy" id="1234261"/>
    <lineage>
        <taxon>Eukaryota</taxon>
        <taxon>Metazoa</taxon>
        <taxon>Spiralia</taxon>
        <taxon>Gnathifera</taxon>
        <taxon>Rotifera</taxon>
        <taxon>Eurotatoria</taxon>
        <taxon>Bdelloidea</taxon>
        <taxon>Philodinida</taxon>
        <taxon>Philodinidae</taxon>
        <taxon>Didymodactylos</taxon>
    </lineage>
</organism>
<keyword evidence="14" id="KW-1185">Reference proteome</keyword>
<dbReference type="SUPFAM" id="SSF51055">
    <property type="entry name" value="Carbohydrate binding domain"/>
    <property type="match status" value="1"/>
</dbReference>
<dbReference type="GO" id="GO:0005543">
    <property type="term" value="F:phospholipid binding"/>
    <property type="evidence" value="ECO:0007669"/>
    <property type="project" value="TreeGrafter"/>
</dbReference>
<feature type="active site" evidence="4">
    <location>
        <position position="111"/>
    </location>
</feature>
<dbReference type="GO" id="GO:0006644">
    <property type="term" value="P:phospholipid metabolic process"/>
    <property type="evidence" value="ECO:0007669"/>
    <property type="project" value="InterPro"/>
</dbReference>
<dbReference type="GO" id="GO:0030246">
    <property type="term" value="F:carbohydrate binding"/>
    <property type="evidence" value="ECO:0007669"/>
    <property type="project" value="InterPro"/>
</dbReference>
<dbReference type="GO" id="GO:0005509">
    <property type="term" value="F:calcium ion binding"/>
    <property type="evidence" value="ECO:0007669"/>
    <property type="project" value="InterPro"/>
</dbReference>
<reference evidence="11" key="1">
    <citation type="submission" date="2021-02" db="EMBL/GenBank/DDBJ databases">
        <authorList>
            <person name="Nowell W R."/>
        </authorList>
    </citation>
    <scope>NUCLEOTIDE SEQUENCE</scope>
</reference>
<dbReference type="GO" id="GO:0047498">
    <property type="term" value="F:calcium-dependent phospholipase A2 activity"/>
    <property type="evidence" value="ECO:0007669"/>
    <property type="project" value="TreeGrafter"/>
</dbReference>
<dbReference type="InterPro" id="IPR033112">
    <property type="entry name" value="PLA2_Asp_AS"/>
</dbReference>